<feature type="transmembrane region" description="Helical" evidence="1">
    <location>
        <begin position="146"/>
        <end position="175"/>
    </location>
</feature>
<feature type="transmembrane region" description="Helical" evidence="1">
    <location>
        <begin position="12"/>
        <end position="33"/>
    </location>
</feature>
<keyword evidence="1" id="KW-0812">Transmembrane</keyword>
<accession>A0AAE3DFY8</accession>
<evidence type="ECO:0000256" key="1">
    <source>
        <dbReference type="SAM" id="Phobius"/>
    </source>
</evidence>
<evidence type="ECO:0000313" key="2">
    <source>
        <dbReference type="EMBL" id="MCC2136996.1"/>
    </source>
</evidence>
<dbReference type="Proteomes" id="UP001199424">
    <property type="component" value="Unassembled WGS sequence"/>
</dbReference>
<keyword evidence="1" id="KW-1133">Transmembrane helix</keyword>
<keyword evidence="1" id="KW-0472">Membrane</keyword>
<evidence type="ECO:0000313" key="3">
    <source>
        <dbReference type="Proteomes" id="UP001199424"/>
    </source>
</evidence>
<reference evidence="2" key="1">
    <citation type="submission" date="2021-10" db="EMBL/GenBank/DDBJ databases">
        <title>Anaerobic single-cell dispensing facilitates the cultivation of human gut bacteria.</title>
        <authorList>
            <person name="Afrizal A."/>
        </authorList>
    </citation>
    <scope>NUCLEOTIDE SEQUENCE</scope>
    <source>
        <strain evidence="2">CLA-AA-H250</strain>
    </source>
</reference>
<dbReference type="GO" id="GO:0022857">
    <property type="term" value="F:transmembrane transporter activity"/>
    <property type="evidence" value="ECO:0007669"/>
    <property type="project" value="InterPro"/>
</dbReference>
<dbReference type="EMBL" id="JAJEQC010000007">
    <property type="protein sequence ID" value="MCC2136996.1"/>
    <property type="molecule type" value="Genomic_DNA"/>
</dbReference>
<sequence length="189" mass="19831">MNRTNSKFSVKNLVLGALFLALALVLPFFTGHIPQIGAMLCPMHLPILLAGFVCGGPVGAVVGFIAPLLRMVMFGMPPFYVAIAMAFELLTYGLVSGIMYRKVFKKQTVGTLYGSLLIAMVAGRIVWGIVKVILSGIAADAGAFTFAAFISGALLNAIPGIVVQLILVPAVVVALQKAKLIEAPSAEKA</sequence>
<dbReference type="AlphaFoldDB" id="A0AAE3DFY8"/>
<dbReference type="Gene3D" id="1.10.1760.20">
    <property type="match status" value="1"/>
</dbReference>
<name>A0AAE3DFY8_9FIRM</name>
<organism evidence="2 3">
    <name type="scientific">Hominenteromicrobium mulieris</name>
    <dbReference type="NCBI Taxonomy" id="2885357"/>
    <lineage>
        <taxon>Bacteria</taxon>
        <taxon>Bacillati</taxon>
        <taxon>Bacillota</taxon>
        <taxon>Clostridia</taxon>
        <taxon>Eubacteriales</taxon>
        <taxon>Oscillospiraceae</taxon>
        <taxon>Hominenteromicrobium</taxon>
    </lineage>
</organism>
<feature type="transmembrane region" description="Helical" evidence="1">
    <location>
        <begin position="112"/>
        <end position="134"/>
    </location>
</feature>
<protein>
    <submittedName>
        <fullName evidence="2">ECF transporter S component</fullName>
    </submittedName>
</protein>
<proteinExistence type="predicted"/>
<dbReference type="RefSeq" id="WP_308449332.1">
    <property type="nucleotide sequence ID" value="NZ_JAJEQC010000007.1"/>
</dbReference>
<gene>
    <name evidence="2" type="ORF">LKD31_08180</name>
</gene>
<keyword evidence="3" id="KW-1185">Reference proteome</keyword>
<dbReference type="InterPro" id="IPR024529">
    <property type="entry name" value="ECF_trnsprt_substrate-spec"/>
</dbReference>
<dbReference type="Pfam" id="PF12822">
    <property type="entry name" value="ECF_trnsprt"/>
    <property type="match status" value="1"/>
</dbReference>
<comment type="caution">
    <text evidence="2">The sequence shown here is derived from an EMBL/GenBank/DDBJ whole genome shotgun (WGS) entry which is preliminary data.</text>
</comment>
<feature type="transmembrane region" description="Helical" evidence="1">
    <location>
        <begin position="78"/>
        <end position="100"/>
    </location>
</feature>
<feature type="transmembrane region" description="Helical" evidence="1">
    <location>
        <begin position="45"/>
        <end position="66"/>
    </location>
</feature>